<dbReference type="InterPro" id="IPR013785">
    <property type="entry name" value="Aldolase_TIM"/>
</dbReference>
<evidence type="ECO:0000256" key="3">
    <source>
        <dbReference type="ARBA" id="ARBA00022723"/>
    </source>
</evidence>
<evidence type="ECO:0000313" key="7">
    <source>
        <dbReference type="EMBL" id="ROR32724.1"/>
    </source>
</evidence>
<dbReference type="SUPFAM" id="SSF102114">
    <property type="entry name" value="Radical SAM enzymes"/>
    <property type="match status" value="1"/>
</dbReference>
<dbReference type="InterPro" id="IPR058240">
    <property type="entry name" value="rSAM_sf"/>
</dbReference>
<evidence type="ECO:0000256" key="4">
    <source>
        <dbReference type="ARBA" id="ARBA00023004"/>
    </source>
</evidence>
<evidence type="ECO:0000313" key="8">
    <source>
        <dbReference type="Proteomes" id="UP000276634"/>
    </source>
</evidence>
<dbReference type="GO" id="GO:0051536">
    <property type="term" value="F:iron-sulfur cluster binding"/>
    <property type="evidence" value="ECO:0007669"/>
    <property type="project" value="UniProtKB-KW"/>
</dbReference>
<dbReference type="SMART" id="SM00729">
    <property type="entry name" value="Elp3"/>
    <property type="match status" value="1"/>
</dbReference>
<dbReference type="SFLD" id="SFLDG01082">
    <property type="entry name" value="B12-binding_domain_containing"/>
    <property type="match status" value="1"/>
</dbReference>
<comment type="caution">
    <text evidence="7">The sequence shown here is derived from an EMBL/GenBank/DDBJ whole genome shotgun (WGS) entry which is preliminary data.</text>
</comment>
<dbReference type="Pfam" id="PF04055">
    <property type="entry name" value="Radical_SAM"/>
    <property type="match status" value="1"/>
</dbReference>
<keyword evidence="8" id="KW-1185">Reference proteome</keyword>
<sequence length="295" mass="33009">MWMLPLRYEEPVYRPPSEAESLILQVTLGCSWNRCAFCEMYTGKRFRPRPEAEVLAEIRAVGARLGPVRRVFLADGDAFVLSTRRLLAILEAIRTHIGGVQRVSAYAMPRQILRRPREELAALREAGLRLLYVGVESGDDEVLARIRKGETRDSTIQGLRRAREAGIAVSVMIINGLAGRALSQRHAVASAEVLNAVQPEYAAVLTLMHPLGDARFRAAFGPGYEPLDLMGSLREMETLIAHTALERTIFRSDHASNRLVLKGVLGRDRERLLAEVRLAMARPQALLRPEWTRAL</sequence>
<dbReference type="Proteomes" id="UP000276634">
    <property type="component" value="Unassembled WGS sequence"/>
</dbReference>
<dbReference type="InterPro" id="IPR006638">
    <property type="entry name" value="Elp3/MiaA/NifB-like_rSAM"/>
</dbReference>
<dbReference type="EMBL" id="RJVI01000002">
    <property type="protein sequence ID" value="ROR32724.1"/>
    <property type="molecule type" value="Genomic_DNA"/>
</dbReference>
<evidence type="ECO:0000256" key="1">
    <source>
        <dbReference type="ARBA" id="ARBA00001966"/>
    </source>
</evidence>
<dbReference type="GO" id="GO:0003824">
    <property type="term" value="F:catalytic activity"/>
    <property type="evidence" value="ECO:0007669"/>
    <property type="project" value="InterPro"/>
</dbReference>
<dbReference type="GO" id="GO:0046872">
    <property type="term" value="F:metal ion binding"/>
    <property type="evidence" value="ECO:0007669"/>
    <property type="project" value="UniProtKB-KW"/>
</dbReference>
<evidence type="ECO:0000256" key="5">
    <source>
        <dbReference type="ARBA" id="ARBA00023014"/>
    </source>
</evidence>
<organism evidence="7 8">
    <name type="scientific">Inmirania thermothiophila</name>
    <dbReference type="NCBI Taxonomy" id="1750597"/>
    <lineage>
        <taxon>Bacteria</taxon>
        <taxon>Pseudomonadati</taxon>
        <taxon>Pseudomonadota</taxon>
        <taxon>Gammaproteobacteria</taxon>
        <taxon>Chromatiales</taxon>
        <taxon>Ectothiorhodospiraceae</taxon>
        <taxon>Inmirania</taxon>
    </lineage>
</organism>
<dbReference type="AlphaFoldDB" id="A0A3N1Y1L8"/>
<reference evidence="7 8" key="1">
    <citation type="submission" date="2018-11" db="EMBL/GenBank/DDBJ databases">
        <title>Genomic Encyclopedia of Type Strains, Phase IV (KMG-IV): sequencing the most valuable type-strain genomes for metagenomic binning, comparative biology and taxonomic classification.</title>
        <authorList>
            <person name="Goeker M."/>
        </authorList>
    </citation>
    <scope>NUCLEOTIDE SEQUENCE [LARGE SCALE GENOMIC DNA]</scope>
    <source>
        <strain evidence="7 8">DSM 100275</strain>
    </source>
</reference>
<evidence type="ECO:0000256" key="2">
    <source>
        <dbReference type="ARBA" id="ARBA00022691"/>
    </source>
</evidence>
<keyword evidence="5" id="KW-0411">Iron-sulfur</keyword>
<accession>A0A3N1Y1L8</accession>
<name>A0A3N1Y1L8_9GAMM</name>
<dbReference type="Gene3D" id="3.20.20.70">
    <property type="entry name" value="Aldolase class I"/>
    <property type="match status" value="1"/>
</dbReference>
<keyword evidence="4" id="KW-0408">Iron</keyword>
<dbReference type="SFLD" id="SFLDG01095">
    <property type="entry name" value="Uncharacterised_Radical_SAM_Su"/>
    <property type="match status" value="1"/>
</dbReference>
<keyword evidence="3" id="KW-0479">Metal-binding</keyword>
<dbReference type="CDD" id="cd01335">
    <property type="entry name" value="Radical_SAM"/>
    <property type="match status" value="1"/>
</dbReference>
<feature type="domain" description="Radical SAM core" evidence="6">
    <location>
        <begin position="14"/>
        <end position="246"/>
    </location>
</feature>
<evidence type="ECO:0000259" key="6">
    <source>
        <dbReference type="PROSITE" id="PS51918"/>
    </source>
</evidence>
<proteinExistence type="predicted"/>
<gene>
    <name evidence="7" type="ORF">EDC57_1935</name>
</gene>
<dbReference type="PANTHER" id="PTHR43409">
    <property type="entry name" value="ANAEROBIC MAGNESIUM-PROTOPORPHYRIN IX MONOMETHYL ESTER CYCLASE-RELATED"/>
    <property type="match status" value="1"/>
</dbReference>
<keyword evidence="2" id="KW-0949">S-adenosyl-L-methionine</keyword>
<dbReference type="InterPro" id="IPR007197">
    <property type="entry name" value="rSAM"/>
</dbReference>
<dbReference type="PANTHER" id="PTHR43409:SF4">
    <property type="entry name" value="RADICAL SAM SUPERFAMILY PROTEIN"/>
    <property type="match status" value="1"/>
</dbReference>
<dbReference type="PROSITE" id="PS51918">
    <property type="entry name" value="RADICAL_SAM"/>
    <property type="match status" value="1"/>
</dbReference>
<comment type="cofactor">
    <cofactor evidence="1">
        <name>[4Fe-4S] cluster</name>
        <dbReference type="ChEBI" id="CHEBI:49883"/>
    </cofactor>
</comment>
<dbReference type="InterPro" id="IPR051198">
    <property type="entry name" value="BchE-like"/>
</dbReference>
<dbReference type="SFLD" id="SFLDS00029">
    <property type="entry name" value="Radical_SAM"/>
    <property type="match status" value="1"/>
</dbReference>
<protein>
    <submittedName>
        <fullName evidence="7">Radical SAM family protein</fullName>
    </submittedName>
</protein>